<dbReference type="PANTHER" id="PTHR34814:SF1">
    <property type="entry name" value="NITROSOGUANIDINE RESISTANCE PROTEIN SNG1"/>
    <property type="match status" value="1"/>
</dbReference>
<accession>A0A2S5BA75</accession>
<comment type="caution">
    <text evidence="3">The sequence shown here is derived from an EMBL/GenBank/DDBJ whole genome shotgun (WGS) entry which is preliminary data.</text>
</comment>
<keyword evidence="4" id="KW-1185">Reference proteome</keyword>
<organism evidence="3 4">
    <name type="scientific">Rhodotorula taiwanensis</name>
    <dbReference type="NCBI Taxonomy" id="741276"/>
    <lineage>
        <taxon>Eukaryota</taxon>
        <taxon>Fungi</taxon>
        <taxon>Dikarya</taxon>
        <taxon>Basidiomycota</taxon>
        <taxon>Pucciniomycotina</taxon>
        <taxon>Microbotryomycetes</taxon>
        <taxon>Sporidiobolales</taxon>
        <taxon>Sporidiobolaceae</taxon>
        <taxon>Rhodotorula</taxon>
    </lineage>
</organism>
<reference evidence="3 4" key="1">
    <citation type="journal article" date="2018" name="Front. Microbiol.">
        <title>Prospects for Fungal Bioremediation of Acidic Radioactive Waste Sites: Characterization and Genome Sequence of Rhodotorula taiwanensis MD1149.</title>
        <authorList>
            <person name="Tkavc R."/>
            <person name="Matrosova V.Y."/>
            <person name="Grichenko O.E."/>
            <person name="Gostincar C."/>
            <person name="Volpe R.P."/>
            <person name="Klimenkova P."/>
            <person name="Gaidamakova E.K."/>
            <person name="Zhou C.E."/>
            <person name="Stewart B.J."/>
            <person name="Lyman M.G."/>
            <person name="Malfatti S.A."/>
            <person name="Rubinfeld B."/>
            <person name="Courtot M."/>
            <person name="Singh J."/>
            <person name="Dalgard C.L."/>
            <person name="Hamilton T."/>
            <person name="Frey K.G."/>
            <person name="Gunde-Cimerman N."/>
            <person name="Dugan L."/>
            <person name="Daly M.J."/>
        </authorList>
    </citation>
    <scope>NUCLEOTIDE SEQUENCE [LARGE SCALE GENOMIC DNA]</scope>
    <source>
        <strain evidence="3 4">MD1149</strain>
    </source>
</reference>
<gene>
    <name evidence="3" type="ORF">BMF94_3208</name>
</gene>
<proteinExistence type="predicted"/>
<dbReference type="GO" id="GO:0016020">
    <property type="term" value="C:membrane"/>
    <property type="evidence" value="ECO:0007669"/>
    <property type="project" value="TreeGrafter"/>
</dbReference>
<keyword evidence="1" id="KW-1133">Transmembrane helix</keyword>
<evidence type="ECO:0000313" key="4">
    <source>
        <dbReference type="Proteomes" id="UP000237144"/>
    </source>
</evidence>
<evidence type="ECO:0000259" key="2">
    <source>
        <dbReference type="Pfam" id="PF12051"/>
    </source>
</evidence>
<dbReference type="Pfam" id="PF12051">
    <property type="entry name" value="DUF3533"/>
    <property type="match status" value="1"/>
</dbReference>
<feature type="transmembrane region" description="Helical" evidence="1">
    <location>
        <begin position="414"/>
        <end position="435"/>
    </location>
</feature>
<feature type="transmembrane region" description="Helical" evidence="1">
    <location>
        <begin position="247"/>
        <end position="264"/>
    </location>
</feature>
<sequence>MSEKEQDPPADFSTSIRDPRLKSQRKQAIKAVVMASILMSVAIWALLSVFWGSTYLLEHYFPNAKLYVYDFDSANNANPLLGPYVTQYMLSTLEQPTHMGVIIRDPTGKTIDDVITEIVQEKAWAAMVVNANASTMFREAIAGTGGLLNGEYAPAGALTVITEGARWFQVTDDYIFPFLTKYAQTPTLEASHAAAANFLATATPAQISGLSDTQRAALGTPFASQEYDPRPIFSHQWSGAAPLEAGLIYYIIFAFHIALFTFFARGPFMGSVAKKGRRLTFLSTLTLRFLPLLPIYLILSLSYSLINLAFLIPMNGNGHAKFGSQGGFMIFWMLNLMSLFALGFAMESMITLLTVKFIPFFLITWIILNITSSFFPATFAETFYRYGYAMPFWHSTTGAKHIMWGARDRLGLNFGVLTGWTVLNICSLTLFEFILRRKDQRKERKELSKDVEDHSS</sequence>
<feature type="transmembrane region" description="Helical" evidence="1">
    <location>
        <begin position="357"/>
        <end position="380"/>
    </location>
</feature>
<keyword evidence="1" id="KW-0812">Transmembrane</keyword>
<protein>
    <recommendedName>
        <fullName evidence="2">DUF3533 domain-containing protein</fullName>
    </recommendedName>
</protein>
<dbReference type="STRING" id="741276.A0A2S5BA75"/>
<dbReference type="OrthoDB" id="2140105at2759"/>
<keyword evidence="1" id="KW-0472">Membrane</keyword>
<feature type="transmembrane region" description="Helical" evidence="1">
    <location>
        <begin position="285"/>
        <end position="306"/>
    </location>
</feature>
<name>A0A2S5BA75_9BASI</name>
<dbReference type="PANTHER" id="PTHR34814">
    <property type="entry name" value="NITROSOGUANIDINE RESISTANCE PROTEIN SNG1"/>
    <property type="match status" value="1"/>
</dbReference>
<dbReference type="InterPro" id="IPR053001">
    <property type="entry name" value="MNNG_permease-like"/>
</dbReference>
<feature type="transmembrane region" description="Helical" evidence="1">
    <location>
        <begin position="326"/>
        <end position="345"/>
    </location>
</feature>
<feature type="transmembrane region" description="Helical" evidence="1">
    <location>
        <begin position="31"/>
        <end position="51"/>
    </location>
</feature>
<dbReference type="Proteomes" id="UP000237144">
    <property type="component" value="Unassembled WGS sequence"/>
</dbReference>
<evidence type="ECO:0000256" key="1">
    <source>
        <dbReference type="SAM" id="Phobius"/>
    </source>
</evidence>
<dbReference type="InterPro" id="IPR022703">
    <property type="entry name" value="DUF3533"/>
</dbReference>
<dbReference type="AlphaFoldDB" id="A0A2S5BA75"/>
<evidence type="ECO:0000313" key="3">
    <source>
        <dbReference type="EMBL" id="POY73673.1"/>
    </source>
</evidence>
<dbReference type="EMBL" id="PJQD01000035">
    <property type="protein sequence ID" value="POY73673.1"/>
    <property type="molecule type" value="Genomic_DNA"/>
</dbReference>
<feature type="domain" description="DUF3533" evidence="2">
    <location>
        <begin position="37"/>
        <end position="426"/>
    </location>
</feature>